<dbReference type="EMBL" id="FXZC01000020">
    <property type="protein sequence ID" value="SMY01117.1"/>
    <property type="molecule type" value="Genomic_DNA"/>
</dbReference>
<gene>
    <name evidence="2" type="ORF">BC102111_03470</name>
</gene>
<protein>
    <submittedName>
        <fullName evidence="2">Uncharacterized protein</fullName>
    </submittedName>
</protein>
<reference evidence="2 3" key="1">
    <citation type="submission" date="2017-03" db="EMBL/GenBank/DDBJ databases">
        <authorList>
            <person name="Afonso C.L."/>
            <person name="Miller P.J."/>
            <person name="Scott M.A."/>
            <person name="Spackman E."/>
            <person name="Goraichik I."/>
            <person name="Dimitrov K.M."/>
            <person name="Suarez D.L."/>
            <person name="Swayne D.E."/>
        </authorList>
    </citation>
    <scope>NUCLEOTIDE SEQUENCE [LARGE SCALE GENOMIC DNA]</scope>
    <source>
        <strain evidence="2 3">CIP 102111</strain>
    </source>
</reference>
<keyword evidence="1" id="KW-1133">Transmembrane helix</keyword>
<feature type="transmembrane region" description="Helical" evidence="1">
    <location>
        <begin position="24"/>
        <end position="43"/>
    </location>
</feature>
<evidence type="ECO:0000313" key="3">
    <source>
        <dbReference type="Proteomes" id="UP000234333"/>
    </source>
</evidence>
<organism evidence="2 3">
    <name type="scientific">Brevibacterium casei CIP 102111</name>
    <dbReference type="NCBI Taxonomy" id="1255625"/>
    <lineage>
        <taxon>Bacteria</taxon>
        <taxon>Bacillati</taxon>
        <taxon>Actinomycetota</taxon>
        <taxon>Actinomycetes</taxon>
        <taxon>Micrococcales</taxon>
        <taxon>Brevibacteriaceae</taxon>
        <taxon>Brevibacterium</taxon>
    </lineage>
</organism>
<dbReference type="Proteomes" id="UP000234333">
    <property type="component" value="Unassembled WGS sequence"/>
</dbReference>
<sequence length="44" mass="5243">MTTLRQPRHLRRLRHPPRPHRRETAMLDVLAVTAAIILLFLLVY</sequence>
<accession>A0A2H1KMY9</accession>
<name>A0A2H1KMY9_9MICO</name>
<proteinExistence type="predicted"/>
<evidence type="ECO:0000256" key="1">
    <source>
        <dbReference type="SAM" id="Phobius"/>
    </source>
</evidence>
<keyword evidence="1" id="KW-0812">Transmembrane</keyword>
<keyword evidence="1" id="KW-0472">Membrane</keyword>
<dbReference type="AlphaFoldDB" id="A0A2H1KMY9"/>
<feature type="non-terminal residue" evidence="2">
    <location>
        <position position="44"/>
    </location>
</feature>
<evidence type="ECO:0000313" key="2">
    <source>
        <dbReference type="EMBL" id="SMY01117.1"/>
    </source>
</evidence>